<evidence type="ECO:0000313" key="2">
    <source>
        <dbReference type="EMBL" id="CAB0015343.1"/>
    </source>
</evidence>
<dbReference type="EMBL" id="CADCXU010028927">
    <property type="protein sequence ID" value="CAB0015343.1"/>
    <property type="molecule type" value="Genomic_DNA"/>
</dbReference>
<dbReference type="Proteomes" id="UP000479000">
    <property type="component" value="Unassembled WGS sequence"/>
</dbReference>
<dbReference type="AlphaFoldDB" id="A0A6H5HDK7"/>
<evidence type="ECO:0000256" key="1">
    <source>
        <dbReference type="SAM" id="MobiDB-lite"/>
    </source>
</evidence>
<reference evidence="2 3" key="1">
    <citation type="submission" date="2020-02" db="EMBL/GenBank/DDBJ databases">
        <authorList>
            <person name="Ferguson B K."/>
        </authorList>
    </citation>
    <scope>NUCLEOTIDE SEQUENCE [LARGE SCALE GENOMIC DNA]</scope>
</reference>
<organism evidence="2 3">
    <name type="scientific">Nesidiocoris tenuis</name>
    <dbReference type="NCBI Taxonomy" id="355587"/>
    <lineage>
        <taxon>Eukaryota</taxon>
        <taxon>Metazoa</taxon>
        <taxon>Ecdysozoa</taxon>
        <taxon>Arthropoda</taxon>
        <taxon>Hexapoda</taxon>
        <taxon>Insecta</taxon>
        <taxon>Pterygota</taxon>
        <taxon>Neoptera</taxon>
        <taxon>Paraneoptera</taxon>
        <taxon>Hemiptera</taxon>
        <taxon>Heteroptera</taxon>
        <taxon>Panheteroptera</taxon>
        <taxon>Cimicomorpha</taxon>
        <taxon>Miridae</taxon>
        <taxon>Dicyphina</taxon>
        <taxon>Nesidiocoris</taxon>
    </lineage>
</organism>
<protein>
    <submittedName>
        <fullName evidence="2">Uncharacterized protein</fullName>
    </submittedName>
</protein>
<proteinExistence type="predicted"/>
<sequence length="158" mass="17722">MKTPTSKQKVQLTFGAEGLSEGLCARAGNSQPRHNVKCAHLHAMLPHVAQGERTSRRVTRVVKTVVVVSCYHLFDVTPWEIFEMPFHIHIHQYIKDITVFISALRLIMKVIKNRLNDKFNGIERSAALKKWIGAAPGRSRGACAPPGQNEKEKNCDLP</sequence>
<gene>
    <name evidence="2" type="ORF">NTEN_LOCUS19683</name>
</gene>
<keyword evidence="3" id="KW-1185">Reference proteome</keyword>
<name>A0A6H5HDK7_9HEMI</name>
<feature type="region of interest" description="Disordered" evidence="1">
    <location>
        <begin position="137"/>
        <end position="158"/>
    </location>
</feature>
<accession>A0A6H5HDK7</accession>
<evidence type="ECO:0000313" key="3">
    <source>
        <dbReference type="Proteomes" id="UP000479000"/>
    </source>
</evidence>
<feature type="compositionally biased region" description="Basic and acidic residues" evidence="1">
    <location>
        <begin position="149"/>
        <end position="158"/>
    </location>
</feature>